<keyword evidence="1" id="KW-0831">Ubiquinone biosynthesis</keyword>
<evidence type="ECO:0000256" key="1">
    <source>
        <dbReference type="HAMAP-Rule" id="MF_02215"/>
    </source>
</evidence>
<dbReference type="SUPFAM" id="SSF55718">
    <property type="entry name" value="SCP-like"/>
    <property type="match status" value="1"/>
</dbReference>
<comment type="subcellular location">
    <subcellularLocation>
        <location evidence="1">Cytoplasm</location>
    </subcellularLocation>
</comment>
<dbReference type="HAMAP" id="MF_02215">
    <property type="entry name" value="UbiJ"/>
    <property type="match status" value="1"/>
</dbReference>
<organism evidence="3 4">
    <name type="scientific">Caviibacterium pharyngocola</name>
    <dbReference type="NCBI Taxonomy" id="28159"/>
    <lineage>
        <taxon>Bacteria</taxon>
        <taxon>Pseudomonadati</taxon>
        <taxon>Pseudomonadota</taxon>
        <taxon>Gammaproteobacteria</taxon>
        <taxon>Pasteurellales</taxon>
        <taxon>Pasteurellaceae</taxon>
        <taxon>Caviibacterium</taxon>
    </lineage>
</organism>
<dbReference type="PANTHER" id="PTHR38693">
    <property type="entry name" value="UBIQUINONE BIOSYNTHESIS PROTEIN UBIJ"/>
    <property type="match status" value="1"/>
</dbReference>
<comment type="function">
    <text evidence="1">Required for ubiquinone (coenzyme Q) biosynthesis. Binds hydrophobic ubiquinone biosynthetic intermediates via its SCP2 domain and is essential for the stability of the Ubi complex. May constitute a docking platform where Ubi enzymes assemble and access their SCP2-bound polyprenyl substrates.</text>
</comment>
<dbReference type="UniPathway" id="UPA00232"/>
<dbReference type="AlphaFoldDB" id="A0A2M8RXV2"/>
<dbReference type="InterPro" id="IPR038989">
    <property type="entry name" value="UbiJ"/>
</dbReference>
<sequence length="200" mass="22936">MLPQLFNAGLETLFNRLLQHTAHTEPYLRKLNGKVLALRPQQIDFPVYLAFSAQRVDVLHRYEGKPDCEVSVALSLLLKMPKKSQLSEYINDQSIRLQGDLQVLQDFVALAEFVEKDPAELLSPYTGDVIAQSVVTFLHNFAQTAKYHLLQSRTYWGERLTEEYELVAPALAIADFCRQVETLEKQTALFEQKLNHFQAQ</sequence>
<evidence type="ECO:0000313" key="3">
    <source>
        <dbReference type="EMBL" id="PJG83710.1"/>
    </source>
</evidence>
<dbReference type="InterPro" id="IPR036527">
    <property type="entry name" value="SCP2_sterol-bd_dom_sf"/>
</dbReference>
<dbReference type="GO" id="GO:0005737">
    <property type="term" value="C:cytoplasm"/>
    <property type="evidence" value="ECO:0007669"/>
    <property type="project" value="UniProtKB-SubCell"/>
</dbReference>
<dbReference type="Proteomes" id="UP000230282">
    <property type="component" value="Unassembled WGS sequence"/>
</dbReference>
<proteinExistence type="inferred from homology"/>
<evidence type="ECO:0000259" key="2">
    <source>
        <dbReference type="Pfam" id="PF02036"/>
    </source>
</evidence>
<keyword evidence="1" id="KW-0963">Cytoplasm</keyword>
<dbReference type="OrthoDB" id="5801225at2"/>
<comment type="caution">
    <text evidence="3">The sequence shown here is derived from an EMBL/GenBank/DDBJ whole genome shotgun (WGS) entry which is preliminary data.</text>
</comment>
<dbReference type="InterPro" id="IPR003033">
    <property type="entry name" value="SCP2_sterol-bd_dom"/>
</dbReference>
<keyword evidence="4" id="KW-1185">Reference proteome</keyword>
<reference evidence="3 4" key="1">
    <citation type="submission" date="2017-11" db="EMBL/GenBank/DDBJ databases">
        <title>Reclassification of Bisgaard taxon 5 as Caviibacterium pharyngocola gen. nov., sp. nov.</title>
        <authorList>
            <person name="Christensen H."/>
        </authorList>
    </citation>
    <scope>NUCLEOTIDE SEQUENCE [LARGE SCALE GENOMIC DNA]</scope>
    <source>
        <strain evidence="3 4">7_3</strain>
    </source>
</reference>
<dbReference type="Pfam" id="PF02036">
    <property type="entry name" value="SCP2"/>
    <property type="match status" value="1"/>
</dbReference>
<dbReference type="EMBL" id="PHGZ01000006">
    <property type="protein sequence ID" value="PJG83710.1"/>
    <property type="molecule type" value="Genomic_DNA"/>
</dbReference>
<accession>A0A2M8RXV2</accession>
<name>A0A2M8RXV2_9PAST</name>
<dbReference type="PANTHER" id="PTHR38693:SF1">
    <property type="entry name" value="UBIQUINONE BIOSYNTHESIS ACCESSORY FACTOR UBIJ"/>
    <property type="match status" value="1"/>
</dbReference>
<comment type="pathway">
    <text evidence="1">Cofactor biosynthesis; ubiquinone biosynthesis.</text>
</comment>
<gene>
    <name evidence="1" type="primary">ubiJ</name>
    <name evidence="3" type="ORF">CVP04_02955</name>
</gene>
<comment type="similarity">
    <text evidence="1">Belongs to the UbiJ family.</text>
</comment>
<evidence type="ECO:0000313" key="4">
    <source>
        <dbReference type="Proteomes" id="UP000230282"/>
    </source>
</evidence>
<dbReference type="GO" id="GO:0006744">
    <property type="term" value="P:ubiquinone biosynthetic process"/>
    <property type="evidence" value="ECO:0007669"/>
    <property type="project" value="UniProtKB-UniRule"/>
</dbReference>
<protein>
    <recommendedName>
        <fullName evidence="1">Ubiquinone biosynthesis accessory factor UbiJ</fullName>
    </recommendedName>
</protein>
<feature type="domain" description="SCP2" evidence="2">
    <location>
        <begin position="14"/>
        <end position="111"/>
    </location>
</feature>